<organism evidence="1">
    <name type="scientific">Siphoviridae sp. ct6HQ3</name>
    <dbReference type="NCBI Taxonomy" id="2825341"/>
    <lineage>
        <taxon>Viruses</taxon>
        <taxon>Duplodnaviria</taxon>
        <taxon>Heunggongvirae</taxon>
        <taxon>Uroviricota</taxon>
        <taxon>Caudoviricetes</taxon>
    </lineage>
</organism>
<protein>
    <submittedName>
        <fullName evidence="1">Uncharacterized protein</fullName>
    </submittedName>
</protein>
<dbReference type="EMBL" id="BK016233">
    <property type="protein sequence ID" value="DAG03644.1"/>
    <property type="molecule type" value="Genomic_DNA"/>
</dbReference>
<accession>A0A8S5VAA0</accession>
<name>A0A8S5VAA0_9CAUD</name>
<reference evidence="1" key="1">
    <citation type="journal article" date="2021" name="Proc. Natl. Acad. Sci. U.S.A.">
        <title>A Catalog of Tens of Thousands of Viruses from Human Metagenomes Reveals Hidden Associations with Chronic Diseases.</title>
        <authorList>
            <person name="Tisza M.J."/>
            <person name="Buck C.B."/>
        </authorList>
    </citation>
    <scope>NUCLEOTIDE SEQUENCE</scope>
    <source>
        <strain evidence="1">Ct6HQ3</strain>
    </source>
</reference>
<proteinExistence type="predicted"/>
<evidence type="ECO:0000313" key="1">
    <source>
        <dbReference type="EMBL" id="DAG03644.1"/>
    </source>
</evidence>
<sequence length="32" mass="3328">METSCITAKIAVMQVHGCSVLGVLDGRLVAQP</sequence>